<dbReference type="InterPro" id="IPR006311">
    <property type="entry name" value="TAT_signal"/>
</dbReference>
<gene>
    <name evidence="2" type="ORF">Pan189_39300</name>
</gene>
<organism evidence="2 3">
    <name type="scientific">Stratiformator vulcanicus</name>
    <dbReference type="NCBI Taxonomy" id="2527980"/>
    <lineage>
        <taxon>Bacteria</taxon>
        <taxon>Pseudomonadati</taxon>
        <taxon>Planctomycetota</taxon>
        <taxon>Planctomycetia</taxon>
        <taxon>Planctomycetales</taxon>
        <taxon>Planctomycetaceae</taxon>
        <taxon>Stratiformator</taxon>
    </lineage>
</organism>
<feature type="signal peptide" evidence="1">
    <location>
        <begin position="1"/>
        <end position="30"/>
    </location>
</feature>
<reference evidence="2 3" key="1">
    <citation type="submission" date="2019-02" db="EMBL/GenBank/DDBJ databases">
        <title>Deep-cultivation of Planctomycetes and their phenomic and genomic characterization uncovers novel biology.</title>
        <authorList>
            <person name="Wiegand S."/>
            <person name="Jogler M."/>
            <person name="Boedeker C."/>
            <person name="Pinto D."/>
            <person name="Vollmers J."/>
            <person name="Rivas-Marin E."/>
            <person name="Kohn T."/>
            <person name="Peeters S.H."/>
            <person name="Heuer A."/>
            <person name="Rast P."/>
            <person name="Oberbeckmann S."/>
            <person name="Bunk B."/>
            <person name="Jeske O."/>
            <person name="Meyerdierks A."/>
            <person name="Storesund J.E."/>
            <person name="Kallscheuer N."/>
            <person name="Luecker S."/>
            <person name="Lage O.M."/>
            <person name="Pohl T."/>
            <person name="Merkel B.J."/>
            <person name="Hornburger P."/>
            <person name="Mueller R.-W."/>
            <person name="Bruemmer F."/>
            <person name="Labrenz M."/>
            <person name="Spormann A.M."/>
            <person name="Op den Camp H."/>
            <person name="Overmann J."/>
            <person name="Amann R."/>
            <person name="Jetten M.S.M."/>
            <person name="Mascher T."/>
            <person name="Medema M.H."/>
            <person name="Devos D.P."/>
            <person name="Kaster A.-K."/>
            <person name="Ovreas L."/>
            <person name="Rohde M."/>
            <person name="Galperin M.Y."/>
            <person name="Jogler C."/>
        </authorList>
    </citation>
    <scope>NUCLEOTIDE SEQUENCE [LARGE SCALE GENOMIC DNA]</scope>
    <source>
        <strain evidence="2 3">Pan189</strain>
    </source>
</reference>
<evidence type="ECO:0000256" key="1">
    <source>
        <dbReference type="SAM" id="SignalP"/>
    </source>
</evidence>
<accession>A0A517R6Q5</accession>
<dbReference type="KEGG" id="svp:Pan189_39300"/>
<feature type="chain" id="PRO_5022098683" description="DUF1552 domain-containing protein" evidence="1">
    <location>
        <begin position="31"/>
        <end position="442"/>
    </location>
</feature>
<name>A0A517R6Q5_9PLAN</name>
<dbReference type="PROSITE" id="PS51318">
    <property type="entry name" value="TAT"/>
    <property type="match status" value="1"/>
</dbReference>
<evidence type="ECO:0008006" key="4">
    <source>
        <dbReference type="Google" id="ProtNLM"/>
    </source>
</evidence>
<proteinExistence type="predicted"/>
<dbReference type="AlphaFoldDB" id="A0A517R6Q5"/>
<evidence type="ECO:0000313" key="2">
    <source>
        <dbReference type="EMBL" id="QDT39522.1"/>
    </source>
</evidence>
<keyword evidence="1" id="KW-0732">Signal</keyword>
<dbReference type="Proteomes" id="UP000317318">
    <property type="component" value="Chromosome"/>
</dbReference>
<protein>
    <recommendedName>
        <fullName evidence="4">DUF1552 domain-containing protein</fullName>
    </recommendedName>
</protein>
<keyword evidence="3" id="KW-1185">Reference proteome</keyword>
<evidence type="ECO:0000313" key="3">
    <source>
        <dbReference type="Proteomes" id="UP000317318"/>
    </source>
</evidence>
<sequence length="442" mass="48425" precursor="true">MRNSISRRTVLRAAGSAIALPWLESLAASANSSSGMNQPPVRLGFVFFPNGAVPDQWRPQGTGTDFKFSPTLSPLSEFREDVLVVSGLAQLLGDVDGGGDHARNAATFLTGARANKSESDLHVGQSIDQFAADRIGYETRLKSLELGIDAGRNAGSCDSGYSCAYSNTISWRSPTQPMPKEVKPRAVFERLFGSKGKGSVAAQARRIATRKSVLDTVAAGSARLRTRIAKSDQRKLDEYLGSLREVERRVEGTDRKAIEPPRDFRVPDEKPDNFEEHARLMYDLMVLAYQTDSTRIASLMLAGAASNRTFPQIEVTDGHHSLSHHQGRSDKIEKLTKIDRYLCEQFAYFIRRLKDTPDGEGNLLDNTIVLYGSGLSDGNEHRHDELPIVLAGGGGRLRGGRHLRYSRGTPLNNLFLNLLDTAGAKDVKRFGDSDGRLPDVVA</sequence>
<dbReference type="InterPro" id="IPR011447">
    <property type="entry name" value="DUF1552"/>
</dbReference>
<dbReference type="EMBL" id="CP036268">
    <property type="protein sequence ID" value="QDT39522.1"/>
    <property type="molecule type" value="Genomic_DNA"/>
</dbReference>
<dbReference type="OrthoDB" id="9146593at2"/>
<dbReference type="Pfam" id="PF07586">
    <property type="entry name" value="HXXSHH"/>
    <property type="match status" value="1"/>
</dbReference>